<dbReference type="EMBL" id="JAHIBW010000017">
    <property type="protein sequence ID" value="KAG7302853.1"/>
    <property type="molecule type" value="Genomic_DNA"/>
</dbReference>
<name>A0ABQ7QD87_PLUXY</name>
<sequence length="58" mass="6557">MSKLQDQGGAATTLATGQMVGRINGYDLDTDNFFHFYHLQAKSRMRALRRGYVFSAQD</sequence>
<organism evidence="1 2">
    <name type="scientific">Plutella xylostella</name>
    <name type="common">Diamondback moth</name>
    <name type="synonym">Plutella maculipennis</name>
    <dbReference type="NCBI Taxonomy" id="51655"/>
    <lineage>
        <taxon>Eukaryota</taxon>
        <taxon>Metazoa</taxon>
        <taxon>Ecdysozoa</taxon>
        <taxon>Arthropoda</taxon>
        <taxon>Hexapoda</taxon>
        <taxon>Insecta</taxon>
        <taxon>Pterygota</taxon>
        <taxon>Neoptera</taxon>
        <taxon>Endopterygota</taxon>
        <taxon>Lepidoptera</taxon>
        <taxon>Glossata</taxon>
        <taxon>Ditrysia</taxon>
        <taxon>Yponomeutoidea</taxon>
        <taxon>Plutellidae</taxon>
        <taxon>Plutella</taxon>
    </lineage>
</organism>
<evidence type="ECO:0000313" key="1">
    <source>
        <dbReference type="EMBL" id="KAG7302853.1"/>
    </source>
</evidence>
<proteinExistence type="predicted"/>
<dbReference type="Proteomes" id="UP000823941">
    <property type="component" value="Chromosome 17"/>
</dbReference>
<protein>
    <submittedName>
        <fullName evidence="1">Uncharacterized protein</fullName>
    </submittedName>
</protein>
<evidence type="ECO:0000313" key="2">
    <source>
        <dbReference type="Proteomes" id="UP000823941"/>
    </source>
</evidence>
<reference evidence="1 2" key="1">
    <citation type="submission" date="2021-06" db="EMBL/GenBank/DDBJ databases">
        <title>A haploid diamondback moth (Plutella xylostella L.) genome assembly resolves 31 chromosomes and identifies a diamide resistance mutation.</title>
        <authorList>
            <person name="Ward C.M."/>
            <person name="Perry K.D."/>
            <person name="Baker G."/>
            <person name="Powis K."/>
            <person name="Heckel D.G."/>
            <person name="Baxter S.W."/>
        </authorList>
    </citation>
    <scope>NUCLEOTIDE SEQUENCE [LARGE SCALE GENOMIC DNA]</scope>
    <source>
        <strain evidence="1 2">LV</strain>
        <tissue evidence="1">Single pupa</tissue>
    </source>
</reference>
<comment type="caution">
    <text evidence="1">The sequence shown here is derived from an EMBL/GenBank/DDBJ whole genome shotgun (WGS) entry which is preliminary data.</text>
</comment>
<keyword evidence="2" id="KW-1185">Reference proteome</keyword>
<accession>A0ABQ7QD87</accession>
<gene>
    <name evidence="1" type="ORF">JYU34_012833</name>
</gene>